<protein>
    <submittedName>
        <fullName evidence="7">Iron/ascorbate family oxidoreductase</fullName>
        <ecNumber evidence="7">1.14.11.31</ecNumber>
    </submittedName>
</protein>
<comment type="caution">
    <text evidence="7">The sequence shown here is derived from an EMBL/GenBank/DDBJ whole genome shotgun (WGS) entry which is preliminary data.</text>
</comment>
<dbReference type="GO" id="GO:0002238">
    <property type="term" value="P:response to molecule of fungal origin"/>
    <property type="evidence" value="ECO:0007669"/>
    <property type="project" value="UniProtKB-ARBA"/>
</dbReference>
<dbReference type="InterPro" id="IPR050295">
    <property type="entry name" value="Plant_2OG-oxidoreductases"/>
</dbReference>
<dbReference type="Gene3D" id="2.60.120.330">
    <property type="entry name" value="B-lactam Antibiotic, Isopenicillin N Synthase, Chain"/>
    <property type="match status" value="1"/>
</dbReference>
<keyword evidence="8" id="KW-1185">Reference proteome</keyword>
<keyword evidence="4 5" id="KW-0408">Iron</keyword>
<keyword evidence="3 5" id="KW-0560">Oxidoreductase</keyword>
<dbReference type="InterPro" id="IPR005123">
    <property type="entry name" value="Oxoglu/Fe-dep_dioxygenase_dom"/>
</dbReference>
<dbReference type="InterPro" id="IPR044861">
    <property type="entry name" value="IPNS-like_FE2OG_OXY"/>
</dbReference>
<dbReference type="STRING" id="429701.A0A2G9GHQ2"/>
<dbReference type="InterPro" id="IPR026992">
    <property type="entry name" value="DIOX_N"/>
</dbReference>
<dbReference type="GO" id="GO:0046872">
    <property type="term" value="F:metal ion binding"/>
    <property type="evidence" value="ECO:0007669"/>
    <property type="project" value="UniProtKB-KW"/>
</dbReference>
<dbReference type="FunFam" id="2.60.120.330:FF:000001">
    <property type="entry name" value="Protein SRG1"/>
    <property type="match status" value="1"/>
</dbReference>
<evidence type="ECO:0000256" key="2">
    <source>
        <dbReference type="ARBA" id="ARBA00022723"/>
    </source>
</evidence>
<dbReference type="GO" id="GO:0009805">
    <property type="term" value="P:coumarin biosynthetic process"/>
    <property type="evidence" value="ECO:0007669"/>
    <property type="project" value="UniProtKB-ARBA"/>
</dbReference>
<dbReference type="SUPFAM" id="SSF51197">
    <property type="entry name" value="Clavaminate synthase-like"/>
    <property type="match status" value="1"/>
</dbReference>
<gene>
    <name evidence="7" type="ORF">CDL12_22639</name>
</gene>
<comment type="similarity">
    <text evidence="1 5">Belongs to the iron/ascorbate-dependent oxidoreductase family.</text>
</comment>
<dbReference type="EC" id="1.14.11.31" evidence="7"/>
<evidence type="ECO:0000256" key="1">
    <source>
        <dbReference type="ARBA" id="ARBA00008056"/>
    </source>
</evidence>
<sequence length="356" mass="39749">MEVEGRLTELGSSLKVPNVQELAKEKLSSVPARYVRHDPDHPSLFDTSSLPEIPVIDMEKLLDSATMESELQRMHNACQEWGFFQLINHGVDSAVVEDTKSGIQNFFNLSMEEKMKFSQKAGEVEGYGHAFVVSDEQTLDWGDLFFLVTLPTYLRKPHLIPNFPPAFRNAIEAYSSETKTLAMKILELMAKALNMKTEDMKTLFEEGLQSMRINFYPPCPNPELVTGICPHSDASALTLLLQVNEMEGLQIKKDGAWVPVSPLPNAFVVNVGDVLEMVTNGVYRSIEHKGVVNSKKERLTIATFLNADLNGDVGPAPSILNPENPPKFKRIGAADYMKGLFSREPVGKSYLDDMRI</sequence>
<dbReference type="OrthoDB" id="288590at2759"/>
<reference evidence="8" key="1">
    <citation type="journal article" date="2018" name="Gigascience">
        <title>Genome assembly of the Pink Ipe (Handroanthus impetiginosus, Bignoniaceae), a highly valued, ecologically keystone Neotropical timber forest tree.</title>
        <authorList>
            <person name="Silva-Junior O.B."/>
            <person name="Grattapaglia D."/>
            <person name="Novaes E."/>
            <person name="Collevatti R.G."/>
        </authorList>
    </citation>
    <scope>NUCLEOTIDE SEQUENCE [LARGE SCALE GENOMIC DNA]</scope>
    <source>
        <strain evidence="8">cv. UFG-1</strain>
    </source>
</reference>
<dbReference type="PROSITE" id="PS51471">
    <property type="entry name" value="FE2OG_OXY"/>
    <property type="match status" value="1"/>
</dbReference>
<dbReference type="AlphaFoldDB" id="A0A2G9GHQ2"/>
<dbReference type="PANTHER" id="PTHR47991">
    <property type="entry name" value="OXOGLUTARATE/IRON-DEPENDENT DIOXYGENASE"/>
    <property type="match status" value="1"/>
</dbReference>
<accession>A0A2G9GHQ2</accession>
<proteinExistence type="inferred from homology"/>
<evidence type="ECO:0000256" key="5">
    <source>
        <dbReference type="RuleBase" id="RU003682"/>
    </source>
</evidence>
<evidence type="ECO:0000313" key="8">
    <source>
        <dbReference type="Proteomes" id="UP000231279"/>
    </source>
</evidence>
<dbReference type="EMBL" id="NKXS01005001">
    <property type="protein sequence ID" value="PIN04817.1"/>
    <property type="molecule type" value="Genomic_DNA"/>
</dbReference>
<dbReference type="GO" id="GO:0102802">
    <property type="term" value="F:thebaine 6-O-demethylase activity"/>
    <property type="evidence" value="ECO:0007669"/>
    <property type="project" value="UniProtKB-EC"/>
</dbReference>
<dbReference type="Pfam" id="PF03171">
    <property type="entry name" value="2OG-FeII_Oxy"/>
    <property type="match status" value="1"/>
</dbReference>
<dbReference type="Proteomes" id="UP000231279">
    <property type="component" value="Unassembled WGS sequence"/>
</dbReference>
<organism evidence="7 8">
    <name type="scientific">Handroanthus impetiginosus</name>
    <dbReference type="NCBI Taxonomy" id="429701"/>
    <lineage>
        <taxon>Eukaryota</taxon>
        <taxon>Viridiplantae</taxon>
        <taxon>Streptophyta</taxon>
        <taxon>Embryophyta</taxon>
        <taxon>Tracheophyta</taxon>
        <taxon>Spermatophyta</taxon>
        <taxon>Magnoliopsida</taxon>
        <taxon>eudicotyledons</taxon>
        <taxon>Gunneridae</taxon>
        <taxon>Pentapetalae</taxon>
        <taxon>asterids</taxon>
        <taxon>lamiids</taxon>
        <taxon>Lamiales</taxon>
        <taxon>Bignoniaceae</taxon>
        <taxon>Crescentiina</taxon>
        <taxon>Tabebuia alliance</taxon>
        <taxon>Handroanthus</taxon>
    </lineage>
</organism>
<evidence type="ECO:0000256" key="3">
    <source>
        <dbReference type="ARBA" id="ARBA00023002"/>
    </source>
</evidence>
<keyword evidence="2 5" id="KW-0479">Metal-binding</keyword>
<feature type="domain" description="Fe2OG dioxygenase" evidence="6">
    <location>
        <begin position="207"/>
        <end position="307"/>
    </location>
</feature>
<evidence type="ECO:0000313" key="7">
    <source>
        <dbReference type="EMBL" id="PIN04817.1"/>
    </source>
</evidence>
<name>A0A2G9GHQ2_9LAMI</name>
<dbReference type="InterPro" id="IPR027443">
    <property type="entry name" value="IPNS-like_sf"/>
</dbReference>
<evidence type="ECO:0000256" key="4">
    <source>
        <dbReference type="ARBA" id="ARBA00023004"/>
    </source>
</evidence>
<evidence type="ECO:0000259" key="6">
    <source>
        <dbReference type="PROSITE" id="PS51471"/>
    </source>
</evidence>
<dbReference type="Pfam" id="PF14226">
    <property type="entry name" value="DIOX_N"/>
    <property type="match status" value="1"/>
</dbReference>